<dbReference type="InterPro" id="IPR032678">
    <property type="entry name" value="tRNA-synt_1_cat_dom"/>
</dbReference>
<evidence type="ECO:0000313" key="7">
    <source>
        <dbReference type="Proteomes" id="UP001189429"/>
    </source>
</evidence>
<dbReference type="InterPro" id="IPR014729">
    <property type="entry name" value="Rossmann-like_a/b/a_fold"/>
</dbReference>
<dbReference type="InterPro" id="IPR036116">
    <property type="entry name" value="FN3_sf"/>
</dbReference>
<feature type="domain" description="tRNA synthetases class I catalytic" evidence="5">
    <location>
        <begin position="66"/>
        <end position="239"/>
    </location>
</feature>
<dbReference type="SUPFAM" id="SSF52374">
    <property type="entry name" value="Nucleotidylyl transferase"/>
    <property type="match status" value="1"/>
</dbReference>
<dbReference type="Gene3D" id="3.40.50.620">
    <property type="entry name" value="HUPs"/>
    <property type="match status" value="1"/>
</dbReference>
<keyword evidence="7" id="KW-1185">Reference proteome</keyword>
<dbReference type="CDD" id="cd00063">
    <property type="entry name" value="FN3"/>
    <property type="match status" value="1"/>
</dbReference>
<feature type="region of interest" description="Disordered" evidence="4">
    <location>
        <begin position="730"/>
        <end position="776"/>
    </location>
</feature>
<sequence>MARWSPRLRRDTHICFDGWLDAPKTTENTSLHWGLPVGVYHSEHHHHCCHHRILSRSVYFSIDDFGKKGFDYRKLVPAANTSAAEMEEGEGALAAESSEKRNPNDFALWKASKPGEPAWESRWGGGRPGWHIECSVMATDIQGEFLDIHAGGEDLKFPHHDNEMAQSEAYLDRAQWVNYFWHAGHLHIEGLKMSKSLKNFITIRQAMEMHSARQLRMMFLMQPWDKGMNYSDQAIDMAREVERKVKHFMGRLRFHQRRGHGKVAEGGAPSSLDASTKAAKETIDSALADNFNTGKVVDTLSRLVSECYTALDALPEASLEPVARAGPLLGAGAWERWQRGGQLLPAMWQGWRALLACACACASAAGLPGVAPAPRCSAATDGSLTVSWADSAEFGLYYVQLGRGGGRGADKPFALETARTSPVVFSGLAPATSYQVALRALPVRAPSGSWGPAWLRSAAAVQCNTTARSAARPRAPEGAGGVAGTRFMRVYRLSEYSFDVDFLENHNGASADAMPLYLMTCDPTGDCNPWDAREQSPRWDACHSAIQALCPASRGAAFNCMMCAEGHRDELTAACGNWTSADSMEGAGSFAIHWWCGVGWPETATKQGPVTEYCVEYQPLEGPTRMGDGFSDYLSCNSDEVDGTLGNDPRDPSCICIVWDDRLLAHQTNASWLGQDCGVGTWAGSARRCATAPARCRGPRCPRAAARPGATWGAPPCGCPTSGWRWRPGSPGQCSSPLATTTTSRGRAHAERARASGPTGARGGACRGRAWSTGTT</sequence>
<name>A0ABN9PJ72_9DINO</name>
<reference evidence="6" key="1">
    <citation type="submission" date="2023-10" db="EMBL/GenBank/DDBJ databases">
        <authorList>
            <person name="Chen Y."/>
            <person name="Shah S."/>
            <person name="Dougan E. K."/>
            <person name="Thang M."/>
            <person name="Chan C."/>
        </authorList>
    </citation>
    <scope>NUCLEOTIDE SEQUENCE [LARGE SCALE GENOMIC DNA]</scope>
</reference>
<proteinExistence type="predicted"/>
<dbReference type="InterPro" id="IPR024909">
    <property type="entry name" value="Cys-tRNA/MSH_ligase"/>
</dbReference>
<keyword evidence="1" id="KW-0436">Ligase</keyword>
<protein>
    <recommendedName>
        <fullName evidence="5">tRNA synthetases class I catalytic domain-containing protein</fullName>
    </recommendedName>
</protein>
<keyword evidence="2" id="KW-0547">Nucleotide-binding</keyword>
<evidence type="ECO:0000256" key="2">
    <source>
        <dbReference type="ARBA" id="ARBA00022741"/>
    </source>
</evidence>
<dbReference type="Gene3D" id="2.60.40.10">
    <property type="entry name" value="Immunoglobulins"/>
    <property type="match status" value="1"/>
</dbReference>
<keyword evidence="3" id="KW-0067">ATP-binding</keyword>
<organism evidence="6 7">
    <name type="scientific">Prorocentrum cordatum</name>
    <dbReference type="NCBI Taxonomy" id="2364126"/>
    <lineage>
        <taxon>Eukaryota</taxon>
        <taxon>Sar</taxon>
        <taxon>Alveolata</taxon>
        <taxon>Dinophyceae</taxon>
        <taxon>Prorocentrales</taxon>
        <taxon>Prorocentraceae</taxon>
        <taxon>Prorocentrum</taxon>
    </lineage>
</organism>
<evidence type="ECO:0000313" key="6">
    <source>
        <dbReference type="EMBL" id="CAK0793037.1"/>
    </source>
</evidence>
<comment type="caution">
    <text evidence="6">The sequence shown here is derived from an EMBL/GenBank/DDBJ whole genome shotgun (WGS) entry which is preliminary data.</text>
</comment>
<evidence type="ECO:0000256" key="4">
    <source>
        <dbReference type="SAM" id="MobiDB-lite"/>
    </source>
</evidence>
<dbReference type="PRINTS" id="PR00983">
    <property type="entry name" value="TRNASYNTHCYS"/>
</dbReference>
<dbReference type="InterPro" id="IPR013783">
    <property type="entry name" value="Ig-like_fold"/>
</dbReference>
<dbReference type="InterPro" id="IPR003961">
    <property type="entry name" value="FN3_dom"/>
</dbReference>
<dbReference type="PANTHER" id="PTHR10890">
    <property type="entry name" value="CYSTEINYL-TRNA SYNTHETASE"/>
    <property type="match status" value="1"/>
</dbReference>
<dbReference type="EMBL" id="CAUYUJ010000891">
    <property type="protein sequence ID" value="CAK0793037.1"/>
    <property type="molecule type" value="Genomic_DNA"/>
</dbReference>
<evidence type="ECO:0000259" key="5">
    <source>
        <dbReference type="Pfam" id="PF01406"/>
    </source>
</evidence>
<gene>
    <name evidence="6" type="ORF">PCOR1329_LOCUS3451</name>
</gene>
<evidence type="ECO:0000256" key="1">
    <source>
        <dbReference type="ARBA" id="ARBA00022598"/>
    </source>
</evidence>
<dbReference type="SUPFAM" id="SSF49265">
    <property type="entry name" value="Fibronectin type III"/>
    <property type="match status" value="1"/>
</dbReference>
<feature type="compositionally biased region" description="Polar residues" evidence="4">
    <location>
        <begin position="732"/>
        <end position="745"/>
    </location>
</feature>
<evidence type="ECO:0000256" key="3">
    <source>
        <dbReference type="ARBA" id="ARBA00022840"/>
    </source>
</evidence>
<accession>A0ABN9PJ72</accession>
<dbReference type="PANTHER" id="PTHR10890:SF3">
    <property type="entry name" value="CYSTEINE--TRNA LIGASE, CYTOPLASMIC"/>
    <property type="match status" value="1"/>
</dbReference>
<dbReference type="Proteomes" id="UP001189429">
    <property type="component" value="Unassembled WGS sequence"/>
</dbReference>
<dbReference type="Pfam" id="PF01406">
    <property type="entry name" value="tRNA-synt_1e"/>
    <property type="match status" value="1"/>
</dbReference>